<evidence type="ECO:0000256" key="1">
    <source>
        <dbReference type="ARBA" id="ARBA00004141"/>
    </source>
</evidence>
<keyword evidence="4 6" id="KW-0472">Membrane</keyword>
<gene>
    <name evidence="8" type="ORF">E1263_11685</name>
</gene>
<dbReference type="Proteomes" id="UP000295124">
    <property type="component" value="Unassembled WGS sequence"/>
</dbReference>
<sequence length="182" mass="19177">MAIDRTDPTKVLGRRLLHLVIDGLLVGTAALLLGAAVLLALTVGLAHWIDFGAAFVVGMVFCLAVALLGPLVNEVWIPHKSRAGASLGMRITGIRVIMLDGSKPPLKAFALRYVLMVVDGMLWGLVGIVVILRTPRRQRVGDLVAGTVVVRTGSVDEPVLPGPDGDLGAVPQPKLSLDAPQM</sequence>
<evidence type="ECO:0000256" key="5">
    <source>
        <dbReference type="SAM" id="MobiDB-lite"/>
    </source>
</evidence>
<reference evidence="8 9" key="1">
    <citation type="submission" date="2019-03" db="EMBL/GenBank/DDBJ databases">
        <title>Draft genome sequences of novel Actinobacteria.</title>
        <authorList>
            <person name="Sahin N."/>
            <person name="Ay H."/>
            <person name="Saygin H."/>
        </authorList>
    </citation>
    <scope>NUCLEOTIDE SEQUENCE [LARGE SCALE GENOMIC DNA]</scope>
    <source>
        <strain evidence="8 9">JCM 13523</strain>
    </source>
</reference>
<dbReference type="AlphaFoldDB" id="A0A4R4ZQ33"/>
<dbReference type="InterPro" id="IPR010432">
    <property type="entry name" value="RDD"/>
</dbReference>
<dbReference type="PANTHER" id="PTHR38480">
    <property type="entry name" value="SLR0254 PROTEIN"/>
    <property type="match status" value="1"/>
</dbReference>
<feature type="domain" description="RDD" evidence="7">
    <location>
        <begin position="12"/>
        <end position="146"/>
    </location>
</feature>
<feature type="transmembrane region" description="Helical" evidence="6">
    <location>
        <begin position="110"/>
        <end position="132"/>
    </location>
</feature>
<comment type="subcellular location">
    <subcellularLocation>
        <location evidence="1">Membrane</location>
        <topology evidence="1">Multi-pass membrane protein</topology>
    </subcellularLocation>
</comment>
<evidence type="ECO:0000256" key="6">
    <source>
        <dbReference type="SAM" id="Phobius"/>
    </source>
</evidence>
<keyword evidence="3 6" id="KW-1133">Transmembrane helix</keyword>
<evidence type="ECO:0000256" key="4">
    <source>
        <dbReference type="ARBA" id="ARBA00023136"/>
    </source>
</evidence>
<dbReference type="EMBL" id="SMKX01000026">
    <property type="protein sequence ID" value="TDD60276.1"/>
    <property type="molecule type" value="Genomic_DNA"/>
</dbReference>
<dbReference type="RefSeq" id="WP_132167263.1">
    <property type="nucleotide sequence ID" value="NZ_SMKX01000026.1"/>
</dbReference>
<evidence type="ECO:0000256" key="2">
    <source>
        <dbReference type="ARBA" id="ARBA00022692"/>
    </source>
</evidence>
<dbReference type="OrthoDB" id="9787732at2"/>
<evidence type="ECO:0000313" key="9">
    <source>
        <dbReference type="Proteomes" id="UP000295124"/>
    </source>
</evidence>
<name>A0A4R4ZQ33_9ACTN</name>
<accession>A0A4R4ZQ33</accession>
<comment type="caution">
    <text evidence="8">The sequence shown here is derived from an EMBL/GenBank/DDBJ whole genome shotgun (WGS) entry which is preliminary data.</text>
</comment>
<evidence type="ECO:0000259" key="7">
    <source>
        <dbReference type="Pfam" id="PF06271"/>
    </source>
</evidence>
<feature type="region of interest" description="Disordered" evidence="5">
    <location>
        <begin position="156"/>
        <end position="182"/>
    </location>
</feature>
<proteinExistence type="predicted"/>
<protein>
    <submittedName>
        <fullName evidence="8">RDD family protein</fullName>
    </submittedName>
</protein>
<evidence type="ECO:0000256" key="3">
    <source>
        <dbReference type="ARBA" id="ARBA00022989"/>
    </source>
</evidence>
<keyword evidence="9" id="KW-1185">Reference proteome</keyword>
<dbReference type="PANTHER" id="PTHR38480:SF1">
    <property type="entry name" value="SLR0254 PROTEIN"/>
    <property type="match status" value="1"/>
</dbReference>
<keyword evidence="2 6" id="KW-0812">Transmembrane</keyword>
<feature type="transmembrane region" description="Helical" evidence="6">
    <location>
        <begin position="16"/>
        <end position="41"/>
    </location>
</feature>
<organism evidence="8 9">
    <name type="scientific">Kribbella antibiotica</name>
    <dbReference type="NCBI Taxonomy" id="190195"/>
    <lineage>
        <taxon>Bacteria</taxon>
        <taxon>Bacillati</taxon>
        <taxon>Actinomycetota</taxon>
        <taxon>Actinomycetes</taxon>
        <taxon>Propionibacteriales</taxon>
        <taxon>Kribbellaceae</taxon>
        <taxon>Kribbella</taxon>
    </lineage>
</organism>
<evidence type="ECO:0000313" key="8">
    <source>
        <dbReference type="EMBL" id="TDD60276.1"/>
    </source>
</evidence>
<dbReference type="GO" id="GO:0016020">
    <property type="term" value="C:membrane"/>
    <property type="evidence" value="ECO:0007669"/>
    <property type="project" value="UniProtKB-SubCell"/>
</dbReference>
<feature type="transmembrane region" description="Helical" evidence="6">
    <location>
        <begin position="48"/>
        <end position="72"/>
    </location>
</feature>
<dbReference type="Pfam" id="PF06271">
    <property type="entry name" value="RDD"/>
    <property type="match status" value="1"/>
</dbReference>